<proteinExistence type="predicted"/>
<sequence length="151" mass="16592">MYAPEQFIEGKFCRLEQIIVIGVLIKIKSSLNSSSDEGLSLYSSSTARPARIRLYPPPILNHRLAPYALLPLRRLRKHYMRLGGLCSGDSGSSPGIVFERPPFVFFAAAGPSSKSVSVARLSACTDFAGRVRVVRPALGRVRVYEQGARAR</sequence>
<dbReference type="AlphaFoldDB" id="A0A167UYW4"/>
<keyword evidence="2" id="KW-1185">Reference proteome</keyword>
<accession>A0A167UYW4</accession>
<protein>
    <submittedName>
        <fullName evidence="1">Uncharacterized protein</fullName>
    </submittedName>
</protein>
<gene>
    <name evidence="1" type="ORF">FIBSPDRAFT_968145</name>
</gene>
<dbReference type="EMBL" id="KV417922">
    <property type="protein sequence ID" value="KZP04455.1"/>
    <property type="molecule type" value="Genomic_DNA"/>
</dbReference>
<evidence type="ECO:0000313" key="2">
    <source>
        <dbReference type="Proteomes" id="UP000076532"/>
    </source>
</evidence>
<evidence type="ECO:0000313" key="1">
    <source>
        <dbReference type="EMBL" id="KZP04455.1"/>
    </source>
</evidence>
<dbReference type="Proteomes" id="UP000076532">
    <property type="component" value="Unassembled WGS sequence"/>
</dbReference>
<organism evidence="1 2">
    <name type="scientific">Athelia psychrophila</name>
    <dbReference type="NCBI Taxonomy" id="1759441"/>
    <lineage>
        <taxon>Eukaryota</taxon>
        <taxon>Fungi</taxon>
        <taxon>Dikarya</taxon>
        <taxon>Basidiomycota</taxon>
        <taxon>Agaricomycotina</taxon>
        <taxon>Agaricomycetes</taxon>
        <taxon>Agaricomycetidae</taxon>
        <taxon>Atheliales</taxon>
        <taxon>Atheliaceae</taxon>
        <taxon>Athelia</taxon>
    </lineage>
</organism>
<name>A0A167UYW4_9AGAM</name>
<reference evidence="1 2" key="1">
    <citation type="journal article" date="2016" name="Mol. Biol. Evol.">
        <title>Comparative Genomics of Early-Diverging Mushroom-Forming Fungi Provides Insights into the Origins of Lignocellulose Decay Capabilities.</title>
        <authorList>
            <person name="Nagy L.G."/>
            <person name="Riley R."/>
            <person name="Tritt A."/>
            <person name="Adam C."/>
            <person name="Daum C."/>
            <person name="Floudas D."/>
            <person name="Sun H."/>
            <person name="Yadav J.S."/>
            <person name="Pangilinan J."/>
            <person name="Larsson K.H."/>
            <person name="Matsuura K."/>
            <person name="Barry K."/>
            <person name="Labutti K."/>
            <person name="Kuo R."/>
            <person name="Ohm R.A."/>
            <person name="Bhattacharya S.S."/>
            <person name="Shirouzu T."/>
            <person name="Yoshinaga Y."/>
            <person name="Martin F.M."/>
            <person name="Grigoriev I.V."/>
            <person name="Hibbett D.S."/>
        </authorList>
    </citation>
    <scope>NUCLEOTIDE SEQUENCE [LARGE SCALE GENOMIC DNA]</scope>
    <source>
        <strain evidence="1 2">CBS 109695</strain>
    </source>
</reference>